<sequence>MKKINSLLFAFMILFPCFYGSSSLAAGSSENFELSQNNTSLSEPSIETAPLNPDFLEPEGSESTDPISSSEEEDFSGTGYTPSPVSLSGLSRPAERLLLRASASELPATFDLRTEGLVSSVQNQGNTGSCWAFSSLASFESYILGAEGESWDFSENNMKNLVTKYYSDGFDFDVNDGGNAFMAMAYLARWAGPVNETEDPFSETSISSPTGLPVQKHVQEALILPDRTGPLDNGVIKQALMDYGAVYSTMYIDKTIYYQENNHAYLYTGSGKVNHAITIVGWNDSFDRNMFKQIPAGDGAFIVKNSWGESWGEGGYFYISYYDTRLGYEENAVFTAAEQDNFDYNYQYDPLGWINQIGYSGSLTAWGGNVFTSGGDEILEAVGFYTTDLDTAYEIYVYKNPTDGPLSQSGSFVANENGTCAFPGYHTQLLSSPVDLSAGEKFSVVIKFSNPSSENPLALEYKLSGYSSKARANSGEGYISSNGISWQDLTLVEDKVYDYSEANLCIKAFTIVSGLPEADFSSNITSWVSPLTVQFTDLSKDAFSWEWDLNGDGIVDSTAQNPVYTYSSNKTYTVSLNVSNRNGLDSETKTNYITVAPLSILSASPNENVTTYEEEGEQAFSISTNHNSTVRWYLNGVLKSSESGVTSSSYSNSALSPGTYTVTARAVTGSETVARTWTWTVRDWNPWDDSTSQEGTDISTGELQEAIHVYKNNLPVPNTGVELTSSRLEELIWLWREGSAN</sequence>
<dbReference type="InterPro" id="IPR013783">
    <property type="entry name" value="Ig-like_fold"/>
</dbReference>
<dbReference type="PROSITE" id="PS00639">
    <property type="entry name" value="THIOL_PROTEASE_HIS"/>
    <property type="match status" value="1"/>
</dbReference>
<dbReference type="HOGENOM" id="CLU_021680_0_1_2"/>
<dbReference type="SMART" id="SM00089">
    <property type="entry name" value="PKD"/>
    <property type="match status" value="1"/>
</dbReference>
<dbReference type="Pfam" id="PF18560">
    <property type="entry name" value="Lectin_like"/>
    <property type="match status" value="1"/>
</dbReference>
<dbReference type="GO" id="GO:0004197">
    <property type="term" value="F:cysteine-type endopeptidase activity"/>
    <property type="evidence" value="ECO:0000318"/>
    <property type="project" value="GO_Central"/>
</dbReference>
<dbReference type="FunFam" id="3.90.70.10:FF:000428">
    <property type="entry name" value="Cell surface protein"/>
    <property type="match status" value="1"/>
</dbReference>
<dbReference type="SUPFAM" id="SSF54001">
    <property type="entry name" value="Cysteine proteinases"/>
    <property type="match status" value="1"/>
</dbReference>
<dbReference type="PROSITE" id="PS00139">
    <property type="entry name" value="THIOL_PROTEASE_CYS"/>
    <property type="match status" value="1"/>
</dbReference>
<reference evidence="4 5" key="1">
    <citation type="journal article" date="2002" name="Genome Res.">
        <title>The genome of Methanosarcina acetivorans reveals extensive metabolic and physiological diversity.</title>
        <authorList>
            <person name="Galagan J.E."/>
            <person name="Nusbaum C."/>
            <person name="Roy A."/>
            <person name="Endrizzi M.G."/>
            <person name="Macdonald P."/>
            <person name="FitzHugh W."/>
            <person name="Calvo S."/>
            <person name="Engels R."/>
            <person name="Smirnov S."/>
            <person name="Atnoor D."/>
            <person name="Brown A."/>
            <person name="Allen N."/>
            <person name="Naylor J."/>
            <person name="Stange-Thomann N."/>
            <person name="DeArellano K."/>
            <person name="Johnson R."/>
            <person name="Linton L."/>
            <person name="McEwan P."/>
            <person name="McKernan K."/>
            <person name="Talamas J."/>
            <person name="Tirrell A."/>
            <person name="Ye W."/>
            <person name="Zimmer A."/>
            <person name="Barber R.D."/>
            <person name="Cann I."/>
            <person name="Graham D.E."/>
            <person name="Grahame D.A."/>
            <person name="Guss A."/>
            <person name="Hedderich R."/>
            <person name="Ingram-Smith C."/>
            <person name="Kuettner C.H."/>
            <person name="Krzycki J.A."/>
            <person name="Leigh J.A."/>
            <person name="Li W."/>
            <person name="Liu J."/>
            <person name="Mukhopadhyay B."/>
            <person name="Reeve J.N."/>
            <person name="Smith K."/>
            <person name="Springer T.A."/>
            <person name="Umayam L.A."/>
            <person name="White O."/>
            <person name="White R.H."/>
            <person name="de Macario E.C."/>
            <person name="Ferry J.G."/>
            <person name="Jarrell K.F."/>
            <person name="Jing H."/>
            <person name="Macario A.J.L."/>
            <person name="Paulsen I."/>
            <person name="Pritchett M."/>
            <person name="Sowers K.R."/>
            <person name="Swanson R.V."/>
            <person name="Zinder S.H."/>
            <person name="Lander E."/>
            <person name="Metcalf W.W."/>
            <person name="Birren B."/>
        </authorList>
    </citation>
    <scope>NUCLEOTIDE SEQUENCE [LARGE SCALE GENOMIC DNA]</scope>
    <source>
        <strain evidence="5">ATCC 35395 / DSM 2834 / JCM 12185 / C2A</strain>
    </source>
</reference>
<dbReference type="InterPro" id="IPR035986">
    <property type="entry name" value="PKD_dom_sf"/>
</dbReference>
<dbReference type="SMART" id="SM00645">
    <property type="entry name" value="Pept_C1"/>
    <property type="match status" value="1"/>
</dbReference>
<evidence type="ECO:0000259" key="3">
    <source>
        <dbReference type="PROSITE" id="PS50093"/>
    </source>
</evidence>
<dbReference type="EnsemblBacteria" id="AAM06797">
    <property type="protein sequence ID" value="AAM06797"/>
    <property type="gene ID" value="MA_3430"/>
</dbReference>
<dbReference type="Pfam" id="PF18911">
    <property type="entry name" value="PKD_4"/>
    <property type="match status" value="1"/>
</dbReference>
<dbReference type="InterPro" id="IPR022409">
    <property type="entry name" value="PKD/Chitinase_dom"/>
</dbReference>
<dbReference type="Gene3D" id="3.90.70.10">
    <property type="entry name" value="Cysteine proteinases"/>
    <property type="match status" value="1"/>
</dbReference>
<dbReference type="InterPro" id="IPR013128">
    <property type="entry name" value="Peptidase_C1A"/>
</dbReference>
<feature type="compositionally biased region" description="Polar residues" evidence="2">
    <location>
        <begin position="78"/>
        <end position="88"/>
    </location>
</feature>
<dbReference type="InterPro" id="IPR038765">
    <property type="entry name" value="Papain-like_cys_pep_sf"/>
</dbReference>
<gene>
    <name evidence="4" type="ordered locus">MA_3430</name>
</gene>
<dbReference type="PROSITE" id="PS50093">
    <property type="entry name" value="PKD"/>
    <property type="match status" value="1"/>
</dbReference>
<feature type="compositionally biased region" description="Polar residues" evidence="2">
    <location>
        <begin position="35"/>
        <end position="45"/>
    </location>
</feature>
<dbReference type="InterPro" id="IPR000668">
    <property type="entry name" value="Peptidase_C1A_C"/>
</dbReference>
<dbReference type="EMBL" id="AE010299">
    <property type="protein sequence ID" value="AAM06797.1"/>
    <property type="molecule type" value="Genomic_DNA"/>
</dbReference>
<organism evidence="4 5">
    <name type="scientific">Methanosarcina acetivorans (strain ATCC 35395 / DSM 2834 / JCM 12185 / C2A)</name>
    <dbReference type="NCBI Taxonomy" id="188937"/>
    <lineage>
        <taxon>Archaea</taxon>
        <taxon>Methanobacteriati</taxon>
        <taxon>Methanobacteriota</taxon>
        <taxon>Stenosarchaea group</taxon>
        <taxon>Methanomicrobia</taxon>
        <taxon>Methanosarcinales</taxon>
        <taxon>Methanosarcinaceae</taxon>
        <taxon>Methanosarcina</taxon>
    </lineage>
</organism>
<dbReference type="InParanoid" id="Q8TKH5"/>
<dbReference type="PANTHER" id="PTHR12411">
    <property type="entry name" value="CYSTEINE PROTEASE FAMILY C1-RELATED"/>
    <property type="match status" value="1"/>
</dbReference>
<protein>
    <submittedName>
        <fullName evidence="4">Cell surface protein</fullName>
    </submittedName>
</protein>
<feature type="region of interest" description="Disordered" evidence="2">
    <location>
        <begin position="35"/>
        <end position="88"/>
    </location>
</feature>
<evidence type="ECO:0000313" key="5">
    <source>
        <dbReference type="Proteomes" id="UP000002487"/>
    </source>
</evidence>
<feature type="domain" description="PKD" evidence="3">
    <location>
        <begin position="539"/>
        <end position="600"/>
    </location>
</feature>
<dbReference type="Pfam" id="PF00112">
    <property type="entry name" value="Peptidase_C1"/>
    <property type="match status" value="1"/>
</dbReference>
<keyword evidence="5" id="KW-1185">Reference proteome</keyword>
<dbReference type="FunFam" id="2.60.40.10:FF:000270">
    <property type="entry name" value="Cell surface protein"/>
    <property type="match status" value="1"/>
</dbReference>
<dbReference type="Gene3D" id="2.60.40.10">
    <property type="entry name" value="Immunoglobulins"/>
    <property type="match status" value="1"/>
</dbReference>
<dbReference type="MEROPS" id="C01.167"/>
<dbReference type="STRING" id="188937.MA_3430"/>
<dbReference type="Proteomes" id="UP000002487">
    <property type="component" value="Chromosome"/>
</dbReference>
<evidence type="ECO:0000256" key="2">
    <source>
        <dbReference type="SAM" id="MobiDB-lite"/>
    </source>
</evidence>
<dbReference type="CDD" id="cd02619">
    <property type="entry name" value="Peptidase_C1"/>
    <property type="match status" value="1"/>
</dbReference>
<proteinExistence type="inferred from homology"/>
<dbReference type="InterPro" id="IPR000169">
    <property type="entry name" value="Pept_cys_AS"/>
</dbReference>
<dbReference type="InterPro" id="IPR040528">
    <property type="entry name" value="Lectin-like"/>
</dbReference>
<dbReference type="GO" id="GO:0051603">
    <property type="term" value="P:proteolysis involved in protein catabolic process"/>
    <property type="evidence" value="ECO:0000318"/>
    <property type="project" value="GO_Central"/>
</dbReference>
<dbReference type="PhylomeDB" id="Q8TKH5"/>
<comment type="similarity">
    <text evidence="1">Belongs to the peptidase C1 family.</text>
</comment>
<dbReference type="GO" id="GO:0005764">
    <property type="term" value="C:lysosome"/>
    <property type="evidence" value="ECO:0000318"/>
    <property type="project" value="GO_Central"/>
</dbReference>
<dbReference type="SUPFAM" id="SSF49299">
    <property type="entry name" value="PKD domain"/>
    <property type="match status" value="1"/>
</dbReference>
<name>Q8TKH5_METAC</name>
<accession>Q8TKH5</accession>
<dbReference type="KEGG" id="mac:MA_3430"/>
<evidence type="ECO:0000256" key="1">
    <source>
        <dbReference type="ARBA" id="ARBA00008455"/>
    </source>
</evidence>
<evidence type="ECO:0000313" key="4">
    <source>
        <dbReference type="EMBL" id="AAM06797.1"/>
    </source>
</evidence>
<dbReference type="InterPro" id="IPR025660">
    <property type="entry name" value="Pept_his_AS"/>
</dbReference>
<dbReference type="AlphaFoldDB" id="Q8TKH5"/>
<dbReference type="GO" id="GO:0005615">
    <property type="term" value="C:extracellular space"/>
    <property type="evidence" value="ECO:0000318"/>
    <property type="project" value="GO_Central"/>
</dbReference>
<dbReference type="InterPro" id="IPR000601">
    <property type="entry name" value="PKD_dom"/>
</dbReference>
<dbReference type="CDD" id="cd00146">
    <property type="entry name" value="PKD"/>
    <property type="match status" value="1"/>
</dbReference>